<dbReference type="EMBL" id="AP023354">
    <property type="protein sequence ID" value="BCJ30208.1"/>
    <property type="molecule type" value="Genomic_DNA"/>
</dbReference>
<dbReference type="Proteomes" id="UP000680750">
    <property type="component" value="Chromosome"/>
</dbReference>
<dbReference type="Gene3D" id="3.40.630.120">
    <property type="match status" value="1"/>
</dbReference>
<dbReference type="Pfam" id="PF18164">
    <property type="entry name" value="GNAT_C"/>
    <property type="match status" value="1"/>
</dbReference>
<evidence type="ECO:0008006" key="5">
    <source>
        <dbReference type="Google" id="ProtNLM"/>
    </source>
</evidence>
<evidence type="ECO:0000313" key="4">
    <source>
        <dbReference type="Proteomes" id="UP000680750"/>
    </source>
</evidence>
<dbReference type="Pfam" id="PF18082">
    <property type="entry name" value="NAT_N"/>
    <property type="match status" value="1"/>
</dbReference>
<reference evidence="3" key="1">
    <citation type="submission" date="2020-08" db="EMBL/GenBank/DDBJ databases">
        <title>Whole genome shotgun sequence of Actinocatenispora sera NBRC 101916.</title>
        <authorList>
            <person name="Komaki H."/>
            <person name="Tamura T."/>
        </authorList>
    </citation>
    <scope>NUCLEOTIDE SEQUENCE</scope>
    <source>
        <strain evidence="3">NBRC 101916</strain>
    </source>
</reference>
<evidence type="ECO:0000313" key="3">
    <source>
        <dbReference type="EMBL" id="BCJ30208.1"/>
    </source>
</evidence>
<feature type="domain" description="GNAT-like C-terminal" evidence="2">
    <location>
        <begin position="171"/>
        <end position="322"/>
    </location>
</feature>
<dbReference type="RefSeq" id="WP_030446153.1">
    <property type="nucleotide sequence ID" value="NZ_AP023354.1"/>
</dbReference>
<evidence type="ECO:0000259" key="1">
    <source>
        <dbReference type="Pfam" id="PF18082"/>
    </source>
</evidence>
<keyword evidence="4" id="KW-1185">Reference proteome</keyword>
<organism evidence="3 4">
    <name type="scientific">Actinocatenispora sera</name>
    <dbReference type="NCBI Taxonomy" id="390989"/>
    <lineage>
        <taxon>Bacteria</taxon>
        <taxon>Bacillati</taxon>
        <taxon>Actinomycetota</taxon>
        <taxon>Actinomycetes</taxon>
        <taxon>Micromonosporales</taxon>
        <taxon>Micromonosporaceae</taxon>
        <taxon>Actinocatenispora</taxon>
    </lineage>
</organism>
<dbReference type="InterPro" id="IPR041273">
    <property type="entry name" value="NAT_N"/>
</dbReference>
<accession>A0A810L7Z4</accession>
<dbReference type="AlphaFoldDB" id="A0A810L7Z4"/>
<sequence>MAEIAELARFVALPPEESAWLAELAAATGPDLPLPGETQARRLLTLLDIPAGDHAEALAAAPHPDRDPQLWWLLQHGRRLLDQRLGDQTPLASWPELPERLGAAGRWFYLWTFLAATPQLLDYHERHGVDSAVSAATLADLGSKAALRRRTRGEAGLDKQDWFTLHYRGLLYALGRLQFNVSRVRDEADTLAPGTPCLGTHIPETGPMAPADCDASFAAAPGFFAAHFGTRYPVATCTSWLLDDQLADYLPAESNILRFQRRFRLVDDGFADGLDGDANVLEFVFRRIGPDLDRLPRDTTLQRAVVDHLRAGRHWRVRTGWLPLATG</sequence>
<dbReference type="KEGG" id="aser:Asera_43160"/>
<evidence type="ECO:0000259" key="2">
    <source>
        <dbReference type="Pfam" id="PF18164"/>
    </source>
</evidence>
<name>A0A810L7Z4_9ACTN</name>
<feature type="domain" description="N-acyltransferase N-terminal" evidence="1">
    <location>
        <begin position="40"/>
        <end position="169"/>
    </location>
</feature>
<gene>
    <name evidence="3" type="ORF">Asera_43160</name>
</gene>
<dbReference type="InterPro" id="IPR041644">
    <property type="entry name" value="GNAT_C"/>
</dbReference>
<protein>
    <recommendedName>
        <fullName evidence="5">DUF5596 domain-containing protein</fullName>
    </recommendedName>
</protein>
<proteinExistence type="predicted"/>
<dbReference type="OrthoDB" id="3229305at2"/>